<dbReference type="RefSeq" id="WP_238715020.1">
    <property type="nucleotide sequence ID" value="NZ_JAEPBH010000052.1"/>
</dbReference>
<proteinExistence type="predicted"/>
<evidence type="ECO:0000313" key="2">
    <source>
        <dbReference type="Proteomes" id="UP000659047"/>
    </source>
</evidence>
<dbReference type="AlphaFoldDB" id="A0A8K0V818"/>
<accession>A0A8K0V818</accession>
<gene>
    <name evidence="1" type="ORF">JJB97_15790</name>
</gene>
<keyword evidence="2" id="KW-1185">Reference proteome</keyword>
<organism evidence="1 2">
    <name type="scientific">Tenebrionibacter intestinalis</name>
    <dbReference type="NCBI Taxonomy" id="2799638"/>
    <lineage>
        <taxon>Bacteria</taxon>
        <taxon>Pseudomonadati</taxon>
        <taxon>Pseudomonadota</taxon>
        <taxon>Gammaproteobacteria</taxon>
        <taxon>Enterobacterales</taxon>
        <taxon>Enterobacteriaceae</taxon>
        <taxon>Tenebrionibacter/Tenebrionicola group</taxon>
        <taxon>Tenebrionibacter</taxon>
    </lineage>
</organism>
<dbReference type="Proteomes" id="UP000659047">
    <property type="component" value="Unassembled WGS sequence"/>
</dbReference>
<sequence length="91" mass="9779">MRELTVNELDMVAGGFLGNIVIDAVKLANDFLNTWTVSSVGQAFDFFGLGSIHYAADSLGYAIFKGIAGIGTFLGGDESNITYHFEHEWGG</sequence>
<evidence type="ECO:0008006" key="3">
    <source>
        <dbReference type="Google" id="ProtNLM"/>
    </source>
</evidence>
<dbReference type="EMBL" id="JAEPBH010000052">
    <property type="protein sequence ID" value="MBK4716765.1"/>
    <property type="molecule type" value="Genomic_DNA"/>
</dbReference>
<comment type="caution">
    <text evidence="1">The sequence shown here is derived from an EMBL/GenBank/DDBJ whole genome shotgun (WGS) entry which is preliminary data.</text>
</comment>
<evidence type="ECO:0000313" key="1">
    <source>
        <dbReference type="EMBL" id="MBK4716765.1"/>
    </source>
</evidence>
<reference evidence="1" key="1">
    <citation type="submission" date="2021-01" db="EMBL/GenBank/DDBJ databases">
        <title>Intestinitalea alba gen. nov., sp. nov., a novel genus of the family Enterobacteriaceae, isolated from the gut of the plastic-eating mealworm Tenebrio molitor L.</title>
        <authorList>
            <person name="Yang Y."/>
        </authorList>
    </citation>
    <scope>NUCLEOTIDE SEQUENCE</scope>
    <source>
        <strain evidence="1">BIT-L3</strain>
    </source>
</reference>
<protein>
    <recommendedName>
        <fullName evidence="3">Bacteriocin</fullName>
    </recommendedName>
</protein>
<name>A0A8K0V818_9ENTR</name>